<evidence type="ECO:0000256" key="1">
    <source>
        <dbReference type="ARBA" id="ARBA00022801"/>
    </source>
</evidence>
<dbReference type="EMBL" id="BDSP01000114">
    <property type="protein sequence ID" value="GAX17268.1"/>
    <property type="molecule type" value="Genomic_DNA"/>
</dbReference>
<dbReference type="GO" id="GO:0009986">
    <property type="term" value="C:cell surface"/>
    <property type="evidence" value="ECO:0007669"/>
    <property type="project" value="TreeGrafter"/>
</dbReference>
<dbReference type="OrthoDB" id="62120at2759"/>
<dbReference type="AlphaFoldDB" id="A0A1Z5JU07"/>
<dbReference type="PANTHER" id="PTHR31297">
    <property type="entry name" value="GLUCAN ENDO-1,6-BETA-GLUCOSIDASE B"/>
    <property type="match status" value="1"/>
</dbReference>
<reference evidence="3 4" key="1">
    <citation type="journal article" date="2015" name="Plant Cell">
        <title>Oil accumulation by the oleaginous diatom Fistulifera solaris as revealed by the genome and transcriptome.</title>
        <authorList>
            <person name="Tanaka T."/>
            <person name="Maeda Y."/>
            <person name="Veluchamy A."/>
            <person name="Tanaka M."/>
            <person name="Abida H."/>
            <person name="Marechal E."/>
            <person name="Bowler C."/>
            <person name="Muto M."/>
            <person name="Sunaga Y."/>
            <person name="Tanaka M."/>
            <person name="Yoshino T."/>
            <person name="Taniguchi T."/>
            <person name="Fukuda Y."/>
            <person name="Nemoto M."/>
            <person name="Matsumoto M."/>
            <person name="Wong P.S."/>
            <person name="Aburatani S."/>
            <person name="Fujibuchi W."/>
        </authorList>
    </citation>
    <scope>NUCLEOTIDE SEQUENCE [LARGE SCALE GENOMIC DNA]</scope>
    <source>
        <strain evidence="3 4">JPCC DA0580</strain>
    </source>
</reference>
<dbReference type="GO" id="GO:0005576">
    <property type="term" value="C:extracellular region"/>
    <property type="evidence" value="ECO:0007669"/>
    <property type="project" value="TreeGrafter"/>
</dbReference>
<organism evidence="3 4">
    <name type="scientific">Fistulifera solaris</name>
    <name type="common">Oleaginous diatom</name>
    <dbReference type="NCBI Taxonomy" id="1519565"/>
    <lineage>
        <taxon>Eukaryota</taxon>
        <taxon>Sar</taxon>
        <taxon>Stramenopiles</taxon>
        <taxon>Ochrophyta</taxon>
        <taxon>Bacillariophyta</taxon>
        <taxon>Bacillariophyceae</taxon>
        <taxon>Bacillariophycidae</taxon>
        <taxon>Naviculales</taxon>
        <taxon>Naviculaceae</taxon>
        <taxon>Fistulifera</taxon>
    </lineage>
</organism>
<dbReference type="PANTHER" id="PTHR31297:SF38">
    <property type="entry name" value="X8 DOMAIN-CONTAINING PROTEIN"/>
    <property type="match status" value="1"/>
</dbReference>
<dbReference type="InterPro" id="IPR050386">
    <property type="entry name" value="Glycosyl_hydrolase_5"/>
</dbReference>
<evidence type="ECO:0000256" key="2">
    <source>
        <dbReference type="ARBA" id="ARBA00023295"/>
    </source>
</evidence>
<proteinExistence type="predicted"/>
<accession>A0A1Z5JU07</accession>
<protein>
    <recommendedName>
        <fullName evidence="5">Glycoside hydrolase family 5 domain-containing protein</fullName>
    </recommendedName>
</protein>
<evidence type="ECO:0000313" key="3">
    <source>
        <dbReference type="EMBL" id="GAX17268.1"/>
    </source>
</evidence>
<comment type="caution">
    <text evidence="3">The sequence shown here is derived from an EMBL/GenBank/DDBJ whole genome shotgun (WGS) entry which is preliminary data.</text>
</comment>
<dbReference type="Gene3D" id="3.20.20.80">
    <property type="entry name" value="Glycosidases"/>
    <property type="match status" value="1"/>
</dbReference>
<keyword evidence="2" id="KW-0326">Glycosidase</keyword>
<dbReference type="Proteomes" id="UP000198406">
    <property type="component" value="Unassembled WGS sequence"/>
</dbReference>
<sequence length="550" mass="61889">MSPHYTAIPSVDEDDNVETRRNLCSWNSYPTKAIIFFTLFTLLSLGFYLHHGSADDDSLQRTQPGIPYGVNFASWLSLEDYFFVGDDGAVEVATASNDTAARCFPPLLNNIAWHSETDLFQQLIDQRGLVEAVRALDAYRNYYFDRVVADLPLLQAMGVRSIRVPMSWCLTSENPTMTKSTAITLDRFACIDPFFARENVTVYWPAVPKPLIVRFLKECHRWGLKAVLDIHTYPGGTSIGTFSGVWPRPCLFWKYDDPLNDQDVGRGIFRDFLSWVESLEPKAFDGLGGITPMNEPAHLAGMFGPGSYNPDSESFVPDYTLNDEPLVNIPDGPHLRVLRWQSDAIRAFRRTSLPSRGVDLIVNVHESIFVQALTTGDSDDPAGRHPVATQIIADWWKLVTTQNERKEWAVLDMHHYHAWEGRCYGTVSGHDAAFRCASPQAETVLRSCSTWAQIFRGALQEPTARLVSGEFSASTHHSVLLSCRDTRTLQISYEDQLQAASAANVDLYFWAWTMPHGGAFRAAWSFRELMHRFDPSLPADESTATCGLRQ</sequence>
<dbReference type="GO" id="GO:0009251">
    <property type="term" value="P:glucan catabolic process"/>
    <property type="evidence" value="ECO:0007669"/>
    <property type="project" value="TreeGrafter"/>
</dbReference>
<dbReference type="InterPro" id="IPR017853">
    <property type="entry name" value="GH"/>
</dbReference>
<name>A0A1Z5JU07_FISSO</name>
<evidence type="ECO:0008006" key="5">
    <source>
        <dbReference type="Google" id="ProtNLM"/>
    </source>
</evidence>
<evidence type="ECO:0000313" key="4">
    <source>
        <dbReference type="Proteomes" id="UP000198406"/>
    </source>
</evidence>
<dbReference type="InParanoid" id="A0A1Z5JU07"/>
<keyword evidence="1" id="KW-0378">Hydrolase</keyword>
<gene>
    <name evidence="3" type="ORF">FisN_10Lh125</name>
</gene>
<keyword evidence="4" id="KW-1185">Reference proteome</keyword>
<dbReference type="GO" id="GO:0008422">
    <property type="term" value="F:beta-glucosidase activity"/>
    <property type="evidence" value="ECO:0007669"/>
    <property type="project" value="TreeGrafter"/>
</dbReference>
<dbReference type="SUPFAM" id="SSF51445">
    <property type="entry name" value="(Trans)glycosidases"/>
    <property type="match status" value="1"/>
</dbReference>